<organism evidence="6 7">
    <name type="scientific">Phyllobacterium phragmitis</name>
    <dbReference type="NCBI Taxonomy" id="2670329"/>
    <lineage>
        <taxon>Bacteria</taxon>
        <taxon>Pseudomonadati</taxon>
        <taxon>Pseudomonadota</taxon>
        <taxon>Alphaproteobacteria</taxon>
        <taxon>Hyphomicrobiales</taxon>
        <taxon>Phyllobacteriaceae</taxon>
        <taxon>Phyllobacterium</taxon>
    </lineage>
</organism>
<dbReference type="PANTHER" id="PTHR33337:SF40">
    <property type="entry name" value="CENP-V_GFA DOMAIN-CONTAINING PROTEIN-RELATED"/>
    <property type="match status" value="1"/>
</dbReference>
<evidence type="ECO:0000259" key="5">
    <source>
        <dbReference type="PROSITE" id="PS51891"/>
    </source>
</evidence>
<evidence type="ECO:0000313" key="6">
    <source>
        <dbReference type="EMBL" id="GAB1583923.1"/>
    </source>
</evidence>
<reference evidence="6 7" key="1">
    <citation type="submission" date="2024-10" db="EMBL/GenBank/DDBJ databases">
        <title>Isolation, draft genome sequencing and identification of Phyllobacterium sp. NSA23, isolated from leaf soil.</title>
        <authorList>
            <person name="Akita H."/>
        </authorList>
    </citation>
    <scope>NUCLEOTIDE SEQUENCE [LARGE SCALE GENOMIC DNA]</scope>
    <source>
        <strain evidence="6 7">NSA23</strain>
    </source>
</reference>
<comment type="similarity">
    <text evidence="1">Belongs to the Gfa family.</text>
</comment>
<feature type="domain" description="CENP-V/GFA" evidence="5">
    <location>
        <begin position="1"/>
        <end position="81"/>
    </location>
</feature>
<dbReference type="EMBL" id="BAAFZP010000002">
    <property type="protein sequence ID" value="GAB1583923.1"/>
    <property type="molecule type" value="Genomic_DNA"/>
</dbReference>
<evidence type="ECO:0000256" key="4">
    <source>
        <dbReference type="ARBA" id="ARBA00023239"/>
    </source>
</evidence>
<evidence type="ECO:0000256" key="3">
    <source>
        <dbReference type="ARBA" id="ARBA00022833"/>
    </source>
</evidence>
<evidence type="ECO:0000313" key="7">
    <source>
        <dbReference type="Proteomes" id="UP001628091"/>
    </source>
</evidence>
<keyword evidence="2" id="KW-0479">Metal-binding</keyword>
<sequence>MCRRATGGPFAVLVRVDEDDLEWLSEPPATFRSSPIAKRGFCPDCGTPLFLRYDDDDRIRLTAGSLDHPERITPSYNYGIESRLPWVCYDDDLPGQPTQERF</sequence>
<accession>A0ABQ0H4R4</accession>
<dbReference type="InterPro" id="IPR011057">
    <property type="entry name" value="Mss4-like_sf"/>
</dbReference>
<name>A0ABQ0H4R4_9HYPH</name>
<dbReference type="PANTHER" id="PTHR33337">
    <property type="entry name" value="GFA DOMAIN-CONTAINING PROTEIN"/>
    <property type="match status" value="1"/>
</dbReference>
<dbReference type="Gene3D" id="3.90.1590.10">
    <property type="entry name" value="glutathione-dependent formaldehyde- activating enzyme (gfa)"/>
    <property type="match status" value="1"/>
</dbReference>
<keyword evidence="7" id="KW-1185">Reference proteome</keyword>
<dbReference type="SUPFAM" id="SSF51316">
    <property type="entry name" value="Mss4-like"/>
    <property type="match status" value="1"/>
</dbReference>
<dbReference type="Pfam" id="PF04828">
    <property type="entry name" value="GFA"/>
    <property type="match status" value="1"/>
</dbReference>
<evidence type="ECO:0000256" key="1">
    <source>
        <dbReference type="ARBA" id="ARBA00005495"/>
    </source>
</evidence>
<dbReference type="PROSITE" id="PS51891">
    <property type="entry name" value="CENP_V_GFA"/>
    <property type="match status" value="1"/>
</dbReference>
<keyword evidence="4" id="KW-0456">Lyase</keyword>
<evidence type="ECO:0000256" key="2">
    <source>
        <dbReference type="ARBA" id="ARBA00022723"/>
    </source>
</evidence>
<proteinExistence type="inferred from homology"/>
<comment type="caution">
    <text evidence="6">The sequence shown here is derived from an EMBL/GenBank/DDBJ whole genome shotgun (WGS) entry which is preliminary data.</text>
</comment>
<protein>
    <submittedName>
        <fullName evidence="6">GFA family protein</fullName>
    </submittedName>
</protein>
<dbReference type="InterPro" id="IPR006913">
    <property type="entry name" value="CENP-V/GFA"/>
</dbReference>
<keyword evidence="3" id="KW-0862">Zinc</keyword>
<gene>
    <name evidence="6" type="ORF">PPNSA23_38660</name>
</gene>
<dbReference type="Proteomes" id="UP001628091">
    <property type="component" value="Unassembled WGS sequence"/>
</dbReference>